<organism evidence="1 2">
    <name type="scientific">Caballeronia terrestris</name>
    <dbReference type="NCBI Taxonomy" id="1226301"/>
    <lineage>
        <taxon>Bacteria</taxon>
        <taxon>Pseudomonadati</taxon>
        <taxon>Pseudomonadota</taxon>
        <taxon>Betaproteobacteria</taxon>
        <taxon>Burkholderiales</taxon>
        <taxon>Burkholderiaceae</taxon>
        <taxon>Caballeronia</taxon>
    </lineage>
</organism>
<keyword evidence="2" id="KW-1185">Reference proteome</keyword>
<dbReference type="AlphaFoldDB" id="A0A158JLF7"/>
<sequence>MTIEVVHKYDLLPGADQQAYGELTRKAAAALLRATGLVEIRADRNLLGSPHVKATSVWRTLVDWEAAKGIEELAALEAESRRYVTNVSVEIWGPSQLLTHALRPQHQVRRGRQTARMRASAADDVA</sequence>
<name>A0A158JLF7_9BURK</name>
<dbReference type="Proteomes" id="UP000054925">
    <property type="component" value="Unassembled WGS sequence"/>
</dbReference>
<gene>
    <name evidence="1" type="ORF">AWB67_03983</name>
</gene>
<dbReference type="EMBL" id="FCOL02000023">
    <property type="protein sequence ID" value="SAL69704.1"/>
    <property type="molecule type" value="Genomic_DNA"/>
</dbReference>
<dbReference type="RefSeq" id="WP_200822260.1">
    <property type="nucleotide sequence ID" value="NZ_FCOL02000023.1"/>
</dbReference>
<evidence type="ECO:0000313" key="1">
    <source>
        <dbReference type="EMBL" id="SAL69704.1"/>
    </source>
</evidence>
<accession>A0A158JLF7</accession>
<proteinExistence type="predicted"/>
<protein>
    <recommendedName>
        <fullName evidence="3">Antibiotic biosynthesis monooxygenase</fullName>
    </recommendedName>
</protein>
<evidence type="ECO:0000313" key="2">
    <source>
        <dbReference type="Proteomes" id="UP000054925"/>
    </source>
</evidence>
<comment type="caution">
    <text evidence="1">The sequence shown here is derived from an EMBL/GenBank/DDBJ whole genome shotgun (WGS) entry which is preliminary data.</text>
</comment>
<reference evidence="1" key="1">
    <citation type="submission" date="2016-01" db="EMBL/GenBank/DDBJ databases">
        <authorList>
            <person name="Peeters C."/>
        </authorList>
    </citation>
    <scope>NUCLEOTIDE SEQUENCE [LARGE SCALE GENOMIC DNA]</scope>
    <source>
        <strain evidence="1">LMG 22937</strain>
    </source>
</reference>
<evidence type="ECO:0008006" key="3">
    <source>
        <dbReference type="Google" id="ProtNLM"/>
    </source>
</evidence>